<evidence type="ECO:0000313" key="2">
    <source>
        <dbReference type="EMBL" id="KAK1921879.1"/>
    </source>
</evidence>
<dbReference type="Proteomes" id="UP001182556">
    <property type="component" value="Unassembled WGS sequence"/>
</dbReference>
<feature type="compositionally biased region" description="Polar residues" evidence="1">
    <location>
        <begin position="31"/>
        <end position="46"/>
    </location>
</feature>
<feature type="region of interest" description="Disordered" evidence="1">
    <location>
        <begin position="1"/>
        <end position="136"/>
    </location>
</feature>
<feature type="region of interest" description="Disordered" evidence="1">
    <location>
        <begin position="158"/>
        <end position="204"/>
    </location>
</feature>
<dbReference type="EMBL" id="JAODAN010000010">
    <property type="protein sequence ID" value="KAK1921879.1"/>
    <property type="molecule type" value="Genomic_DNA"/>
</dbReference>
<accession>A0AAD9CW84</accession>
<reference evidence="2" key="1">
    <citation type="submission" date="2023-02" db="EMBL/GenBank/DDBJ databases">
        <title>Identification and recombinant expression of a fungal hydrolase from Papiliotrema laurentii that hydrolyzes apple cutin and clears colloidal polyester polyurethane.</title>
        <authorList>
            <consortium name="DOE Joint Genome Institute"/>
            <person name="Roman V.A."/>
            <person name="Bojanowski C."/>
            <person name="Crable B.R."/>
            <person name="Wagner D.N."/>
            <person name="Hung C.S."/>
            <person name="Nadeau L.J."/>
            <person name="Schratz L."/>
            <person name="Haridas S."/>
            <person name="Pangilinan J."/>
            <person name="Lipzen A."/>
            <person name="Na H."/>
            <person name="Yan M."/>
            <person name="Ng V."/>
            <person name="Grigoriev I.V."/>
            <person name="Spatafora J.W."/>
            <person name="Barlow D."/>
            <person name="Biffinger J."/>
            <person name="Kelley-Loughnane N."/>
            <person name="Varaljay V.A."/>
            <person name="Crookes-Goodson W.J."/>
        </authorList>
    </citation>
    <scope>NUCLEOTIDE SEQUENCE</scope>
    <source>
        <strain evidence="2">5307AH</strain>
    </source>
</reference>
<feature type="compositionally biased region" description="Polar residues" evidence="1">
    <location>
        <begin position="124"/>
        <end position="136"/>
    </location>
</feature>
<comment type="caution">
    <text evidence="2">The sequence shown here is derived from an EMBL/GenBank/DDBJ whole genome shotgun (WGS) entry which is preliminary data.</text>
</comment>
<gene>
    <name evidence="2" type="ORF">DB88DRAFT_513135</name>
</gene>
<organism evidence="2 3">
    <name type="scientific">Papiliotrema laurentii</name>
    <name type="common">Cryptococcus laurentii</name>
    <dbReference type="NCBI Taxonomy" id="5418"/>
    <lineage>
        <taxon>Eukaryota</taxon>
        <taxon>Fungi</taxon>
        <taxon>Dikarya</taxon>
        <taxon>Basidiomycota</taxon>
        <taxon>Agaricomycotina</taxon>
        <taxon>Tremellomycetes</taxon>
        <taxon>Tremellales</taxon>
        <taxon>Rhynchogastremaceae</taxon>
        <taxon>Papiliotrema</taxon>
    </lineage>
</organism>
<proteinExistence type="predicted"/>
<protein>
    <submittedName>
        <fullName evidence="2">Uncharacterized protein</fullName>
    </submittedName>
</protein>
<sequence>MSLTQTPSAVNAPVPTAQPTAILKQAEPRKTSTATQAHPTPGSLSRSYLDGQSPRGLGYTLTHTTPTGVPPMASSRVAALKRPIGSLRGRGSGPGDTPMNSLSSLGKAAKPVPARLTSSDEDQAINQQPPNKIPSSYQRAFDAGLKEVDRKLAALVARPESPRPVPPPPGPLNVPWPQTFGSLPRTKEKEGVPTVDRFDKPVAE</sequence>
<evidence type="ECO:0000256" key="1">
    <source>
        <dbReference type="SAM" id="MobiDB-lite"/>
    </source>
</evidence>
<feature type="compositionally biased region" description="Pro residues" evidence="1">
    <location>
        <begin position="162"/>
        <end position="174"/>
    </location>
</feature>
<evidence type="ECO:0000313" key="3">
    <source>
        <dbReference type="Proteomes" id="UP001182556"/>
    </source>
</evidence>
<dbReference type="AlphaFoldDB" id="A0AAD9CW84"/>
<feature type="compositionally biased region" description="Basic and acidic residues" evidence="1">
    <location>
        <begin position="185"/>
        <end position="204"/>
    </location>
</feature>
<keyword evidence="3" id="KW-1185">Reference proteome</keyword>
<name>A0AAD9CW84_PAPLA</name>